<dbReference type="AlphaFoldDB" id="A0A3M7TC38"/>
<dbReference type="EMBL" id="REGN01000042">
    <property type="protein sequence ID" value="RNA44991.1"/>
    <property type="molecule type" value="Genomic_DNA"/>
</dbReference>
<comment type="caution">
    <text evidence="1">The sequence shown here is derived from an EMBL/GenBank/DDBJ whole genome shotgun (WGS) entry which is preliminary data.</text>
</comment>
<evidence type="ECO:0000313" key="1">
    <source>
        <dbReference type="EMBL" id="RNA44991.1"/>
    </source>
</evidence>
<reference evidence="1 2" key="1">
    <citation type="journal article" date="2018" name="Sci. Rep.">
        <title>Genomic signatures of local adaptation to the degree of environmental predictability in rotifers.</title>
        <authorList>
            <person name="Franch-Gras L."/>
            <person name="Hahn C."/>
            <person name="Garcia-Roger E.M."/>
            <person name="Carmona M.J."/>
            <person name="Serra M."/>
            <person name="Gomez A."/>
        </authorList>
    </citation>
    <scope>NUCLEOTIDE SEQUENCE [LARGE SCALE GENOMIC DNA]</scope>
    <source>
        <strain evidence="1">HYR1</strain>
    </source>
</reference>
<proteinExistence type="predicted"/>
<accession>A0A3M7TC38</accession>
<dbReference type="Proteomes" id="UP000276133">
    <property type="component" value="Unassembled WGS sequence"/>
</dbReference>
<evidence type="ECO:0000313" key="2">
    <source>
        <dbReference type="Proteomes" id="UP000276133"/>
    </source>
</evidence>
<sequence length="59" mass="6975">MFDINNNTKETKSLPILKLEDFVKPNHSKFFPTVEKLQIHQSVFVCFFSNEKNKPTFNN</sequence>
<gene>
    <name evidence="1" type="ORF">BpHYR1_007575</name>
</gene>
<organism evidence="1 2">
    <name type="scientific">Brachionus plicatilis</name>
    <name type="common">Marine rotifer</name>
    <name type="synonym">Brachionus muelleri</name>
    <dbReference type="NCBI Taxonomy" id="10195"/>
    <lineage>
        <taxon>Eukaryota</taxon>
        <taxon>Metazoa</taxon>
        <taxon>Spiralia</taxon>
        <taxon>Gnathifera</taxon>
        <taxon>Rotifera</taxon>
        <taxon>Eurotatoria</taxon>
        <taxon>Monogononta</taxon>
        <taxon>Pseudotrocha</taxon>
        <taxon>Ploima</taxon>
        <taxon>Brachionidae</taxon>
        <taxon>Brachionus</taxon>
    </lineage>
</organism>
<name>A0A3M7TC38_BRAPC</name>
<protein>
    <submittedName>
        <fullName evidence="1">Uncharacterized protein</fullName>
    </submittedName>
</protein>
<keyword evidence="2" id="KW-1185">Reference proteome</keyword>